<dbReference type="Proteomes" id="UP000315783">
    <property type="component" value="Unassembled WGS sequence"/>
</dbReference>
<name>A0A545UUQ4_9HYPO</name>
<sequence length="117" mass="13632">MSVCWSSELLRSKSQTCALGVECKKDDESCEPARREWNEREVVGKQDKQRDMRIFKSMDERGKKKNRHYHHYHHHPPSPFLDGRLSRGSPLPALLRPPILTCKESFAWTVTDVAVKQ</sequence>
<proteinExistence type="predicted"/>
<comment type="caution">
    <text evidence="2">The sequence shown here is derived from an EMBL/GenBank/DDBJ whole genome shotgun (WGS) entry which is preliminary data.</text>
</comment>
<protein>
    <submittedName>
        <fullName evidence="2">Uncharacterized protein</fullName>
    </submittedName>
</protein>
<accession>A0A545UUQ4</accession>
<dbReference type="AlphaFoldDB" id="A0A545UUQ4"/>
<gene>
    <name evidence="2" type="ORF">IF1G_07779</name>
</gene>
<keyword evidence="3" id="KW-1185">Reference proteome</keyword>
<evidence type="ECO:0000256" key="1">
    <source>
        <dbReference type="SAM" id="MobiDB-lite"/>
    </source>
</evidence>
<evidence type="ECO:0000313" key="2">
    <source>
        <dbReference type="EMBL" id="TQV93201.1"/>
    </source>
</evidence>
<feature type="region of interest" description="Disordered" evidence="1">
    <location>
        <begin position="59"/>
        <end position="84"/>
    </location>
</feature>
<evidence type="ECO:0000313" key="3">
    <source>
        <dbReference type="Proteomes" id="UP000315783"/>
    </source>
</evidence>
<reference evidence="2 3" key="1">
    <citation type="journal article" date="2019" name="Appl. Microbiol. Biotechnol.">
        <title>Genome sequence of Isaria javanica and comparative genome analysis insights into family S53 peptidase evolution in fungal entomopathogens.</title>
        <authorList>
            <person name="Lin R."/>
            <person name="Zhang X."/>
            <person name="Xin B."/>
            <person name="Zou M."/>
            <person name="Gao Y."/>
            <person name="Qin F."/>
            <person name="Hu Q."/>
            <person name="Xie B."/>
            <person name="Cheng X."/>
        </authorList>
    </citation>
    <scope>NUCLEOTIDE SEQUENCE [LARGE SCALE GENOMIC DNA]</scope>
    <source>
        <strain evidence="2 3">IJ1G</strain>
    </source>
</reference>
<dbReference type="EMBL" id="SPUK01000012">
    <property type="protein sequence ID" value="TQV93201.1"/>
    <property type="molecule type" value="Genomic_DNA"/>
</dbReference>
<organism evidence="2 3">
    <name type="scientific">Cordyceps javanica</name>
    <dbReference type="NCBI Taxonomy" id="43265"/>
    <lineage>
        <taxon>Eukaryota</taxon>
        <taxon>Fungi</taxon>
        <taxon>Dikarya</taxon>
        <taxon>Ascomycota</taxon>
        <taxon>Pezizomycotina</taxon>
        <taxon>Sordariomycetes</taxon>
        <taxon>Hypocreomycetidae</taxon>
        <taxon>Hypocreales</taxon>
        <taxon>Cordycipitaceae</taxon>
        <taxon>Cordyceps</taxon>
    </lineage>
</organism>
<feature type="compositionally biased region" description="Basic residues" evidence="1">
    <location>
        <begin position="63"/>
        <end position="76"/>
    </location>
</feature>